<dbReference type="SUPFAM" id="SSF53167">
    <property type="entry name" value="Purine and uridine phosphorylases"/>
    <property type="match status" value="1"/>
</dbReference>
<dbReference type="GO" id="GO:0051745">
    <property type="term" value="F:4-hydroxy-3-methylbut-2-enyl diphosphate reductase activity"/>
    <property type="evidence" value="ECO:0007669"/>
    <property type="project" value="UniProtKB-EC"/>
</dbReference>
<accession>A0A7W9UGI1</accession>
<proteinExistence type="predicted"/>
<dbReference type="CDD" id="cd06503">
    <property type="entry name" value="ATP-synt_Fo_b"/>
    <property type="match status" value="1"/>
</dbReference>
<keyword evidence="4" id="KW-1185">Reference proteome</keyword>
<feature type="domain" description="Nucleoside phosphorylase" evidence="2">
    <location>
        <begin position="43"/>
        <end position="132"/>
    </location>
</feature>
<organism evidence="3 4">
    <name type="scientific">Nocardia transvalensis</name>
    <dbReference type="NCBI Taxonomy" id="37333"/>
    <lineage>
        <taxon>Bacteria</taxon>
        <taxon>Bacillati</taxon>
        <taxon>Actinomycetota</taxon>
        <taxon>Actinomycetes</taxon>
        <taxon>Mycobacteriales</taxon>
        <taxon>Nocardiaceae</taxon>
        <taxon>Nocardia</taxon>
    </lineage>
</organism>
<dbReference type="EC" id="1.17.7.4" evidence="3"/>
<dbReference type="AlphaFoldDB" id="A0A7W9UGI1"/>
<name>A0A7W9UGI1_9NOCA</name>
<dbReference type="InterPro" id="IPR035994">
    <property type="entry name" value="Nucleoside_phosphorylase_sf"/>
</dbReference>
<sequence length="375" mass="38693">MHPGTVCAPLRSEWAALRGATAAPMVRTGRGPTHRLNSPTGAIAVAGVAGALDPALCPGDLVVAQEIRRAGSALPSLAAPLLHAALRRLGLPVHLGPIFSAENIVDGPARTRLATTGALAVDTESAFLADAAPDGRTVVVRAIVDTPGAPLVHPGTVLRGIRALHALRCAAPVLDQWSAALGEREVVLCYSPGPGATGVGHSIFPARFWPESTGGSRPKACRENEKALADAESERAKALADAESERAKALADAESERAKALADAESERAKALADAESERAKARNRSRVDLVLVLVGPAGAEPILSPPQGIPVYPVDGVEAVDLRMLRGVRRIAMAVTPSAPAGLASDLITALAGLGPVRVRETTADQEHRSTLGR</sequence>
<dbReference type="EMBL" id="JACHIT010000001">
    <property type="protein sequence ID" value="MBB5912121.1"/>
    <property type="molecule type" value="Genomic_DNA"/>
</dbReference>
<gene>
    <name evidence="3" type="ORF">BJY24_000988</name>
</gene>
<keyword evidence="3" id="KW-0560">Oxidoreductase</keyword>
<reference evidence="3 4" key="1">
    <citation type="submission" date="2020-08" db="EMBL/GenBank/DDBJ databases">
        <title>Sequencing the genomes of 1000 actinobacteria strains.</title>
        <authorList>
            <person name="Klenk H.-P."/>
        </authorList>
    </citation>
    <scope>NUCLEOTIDE SEQUENCE [LARGE SCALE GENOMIC DNA]</scope>
    <source>
        <strain evidence="3 4">DSM 43582</strain>
    </source>
</reference>
<evidence type="ECO:0000256" key="1">
    <source>
        <dbReference type="SAM" id="Coils"/>
    </source>
</evidence>
<dbReference type="RefSeq" id="WP_051162367.1">
    <property type="nucleotide sequence ID" value="NZ_JACHIT010000001.1"/>
</dbReference>
<keyword evidence="1" id="KW-0175">Coiled coil</keyword>
<dbReference type="GO" id="GO:0009116">
    <property type="term" value="P:nucleoside metabolic process"/>
    <property type="evidence" value="ECO:0007669"/>
    <property type="project" value="InterPro"/>
</dbReference>
<comment type="caution">
    <text evidence="3">The sequence shown here is derived from an EMBL/GenBank/DDBJ whole genome shotgun (WGS) entry which is preliminary data.</text>
</comment>
<evidence type="ECO:0000259" key="2">
    <source>
        <dbReference type="Pfam" id="PF01048"/>
    </source>
</evidence>
<dbReference type="InterPro" id="IPR000845">
    <property type="entry name" value="Nucleoside_phosphorylase_d"/>
</dbReference>
<feature type="coiled-coil region" evidence="1">
    <location>
        <begin position="221"/>
        <end position="281"/>
    </location>
</feature>
<dbReference type="Proteomes" id="UP000540412">
    <property type="component" value="Unassembled WGS sequence"/>
</dbReference>
<dbReference type="Gene3D" id="3.40.50.1580">
    <property type="entry name" value="Nucleoside phosphorylase domain"/>
    <property type="match status" value="1"/>
</dbReference>
<dbReference type="Pfam" id="PF01048">
    <property type="entry name" value="PNP_UDP_1"/>
    <property type="match status" value="1"/>
</dbReference>
<evidence type="ECO:0000313" key="3">
    <source>
        <dbReference type="EMBL" id="MBB5912121.1"/>
    </source>
</evidence>
<evidence type="ECO:0000313" key="4">
    <source>
        <dbReference type="Proteomes" id="UP000540412"/>
    </source>
</evidence>
<protein>
    <submittedName>
        <fullName evidence="3">4-hydroxy-3-methylbut-2-enyl diphosphate reductase</fullName>
        <ecNumber evidence="3">1.17.7.4</ecNumber>
    </submittedName>
</protein>